<evidence type="ECO:0000313" key="18">
    <source>
        <dbReference type="Proteomes" id="UP000015441"/>
    </source>
</evidence>
<dbReference type="AlphaFoldDB" id="N1JBX5"/>
<sequence length="986" mass="109573">MELVHHEEFENGLKNMEKSSSTLLPSTLASAVSFLTRSSSLYLRLGSFFGGIILNGARTTTLTGLELTRSIMEDIIIRSGQDVVERSNGLMGKVEAEQLMRKSLTTLHSSITNISFATSAGFYLSNSVLNSTCRVCQLFLNALDSLLGSTDSSRAIAGIVSLIRREFQNPATGREGEKVSVTDLVVGISGLALLQQWCRNITEFENDDAVVIWDVVVLNDKKTPNYPWDKEMDSDESSSMKLPSNTTENEKLLFGHKNSCAAGVLDEQVLETRLDPKTKVSAKLSIRDTSSPLVNLKASGDTVDSRQIFPTASRSRPSYKRRKSLDKSVAYASRTSETENRYYYPMTNIKRKHRDLYRSPTSSGSPEISPPNEIIDLGYEQELTLHSTNDEESSLNIFRNKPNLKTKPKLSRGPACSNFSNYTPSSNPVLNISDNIGRGSYRRKIGYLQFLDLNHLKTPGIHSTYDYYRVPKDCHNFIRSQAKNDLGTSTGLLTHTKVQRLIRARSEKQIATVAPQYLNGRSHKRSKSHNPSTHPRHDISSTSQLLTRPRSVFSNLEIMSKTGLTNGIFPNHHMVRNITRYMRFASASYGSKFLRIMGITTGSTDRDADSSHHHEHHSFSKHTQLPPSTILLSSFVDPQGGTDSSGNTNTGVPMVHFVSLDHASKAVVLTCRGTLGFEDVLTDMTCDFDEIMYRGKAYIVHKGIHASAHRLLHGGGGRVMVTIAAALDEYPEYGLVICGHSLGGGVSALLAIMISEPDSDSAAFFTTNLQPLAMNKSDGMPIQLPTGRRIHVYAYGPPATMSPSLRKATRGLITTIVNDHDIVPFLSLGMLHDMQTVALVFKTDDSGAKGEVTRRLWHEIIAKFWDKWYNRHGSLDEDDKWAYSTLKALRACMLSTKLVPPGEVLLIQTIPDIYRRGVTKEQMRRPTTRVVVRYVKNVERQFGELRFRKSMLLDHSPGRYEACLSSLGTGVLEGSVDDAYVDSRSV</sequence>
<evidence type="ECO:0000256" key="15">
    <source>
        <dbReference type="SAM" id="MobiDB-lite"/>
    </source>
</evidence>
<name>N1JBX5_BLUG1</name>
<evidence type="ECO:0000256" key="4">
    <source>
        <dbReference type="ARBA" id="ARBA00022553"/>
    </source>
</evidence>
<evidence type="ECO:0000256" key="3">
    <source>
        <dbReference type="ARBA" id="ARBA00022475"/>
    </source>
</evidence>
<keyword evidence="7" id="KW-0378">Hydrolase</keyword>
<feature type="region of interest" description="Disordered" evidence="15">
    <location>
        <begin position="310"/>
        <end position="332"/>
    </location>
</feature>
<dbReference type="Gene3D" id="3.40.50.1820">
    <property type="entry name" value="alpha/beta hydrolase"/>
    <property type="match status" value="1"/>
</dbReference>
<feature type="region of interest" description="Disordered" evidence="15">
    <location>
        <begin position="604"/>
        <end position="623"/>
    </location>
</feature>
<keyword evidence="18" id="KW-1185">Reference proteome</keyword>
<evidence type="ECO:0000313" key="17">
    <source>
        <dbReference type="EMBL" id="CCU75422.1"/>
    </source>
</evidence>
<dbReference type="EC" id="3.1.1.116" evidence="14"/>
<feature type="region of interest" description="Disordered" evidence="15">
    <location>
        <begin position="512"/>
        <end position="544"/>
    </location>
</feature>
<feature type="domain" description="Fungal lipase-type" evidence="16">
    <location>
        <begin position="668"/>
        <end position="827"/>
    </location>
</feature>
<dbReference type="Pfam" id="PF01764">
    <property type="entry name" value="Lipase_3"/>
    <property type="match status" value="1"/>
</dbReference>
<keyword evidence="10" id="KW-1133">Transmembrane helix</keyword>
<dbReference type="GO" id="GO:0016298">
    <property type="term" value="F:lipase activity"/>
    <property type="evidence" value="ECO:0007669"/>
    <property type="project" value="TreeGrafter"/>
</dbReference>
<organism evidence="17 18">
    <name type="scientific">Blumeria graminis f. sp. hordei (strain DH14)</name>
    <name type="common">Barley powdery mildew</name>
    <name type="synonym">Oidium monilioides f. sp. hordei</name>
    <dbReference type="NCBI Taxonomy" id="546991"/>
    <lineage>
        <taxon>Eukaryota</taxon>
        <taxon>Fungi</taxon>
        <taxon>Dikarya</taxon>
        <taxon>Ascomycota</taxon>
        <taxon>Pezizomycotina</taxon>
        <taxon>Leotiomycetes</taxon>
        <taxon>Erysiphales</taxon>
        <taxon>Erysiphaceae</taxon>
        <taxon>Blumeria</taxon>
        <taxon>Blumeria hordei</taxon>
    </lineage>
</organism>
<keyword evidence="8" id="KW-0106">Calcium</keyword>
<dbReference type="HOGENOM" id="CLU_001871_0_0_1"/>
<dbReference type="InterPro" id="IPR052214">
    <property type="entry name" value="DAG_Lipase-Related"/>
</dbReference>
<evidence type="ECO:0000256" key="2">
    <source>
        <dbReference type="ARBA" id="ARBA00004651"/>
    </source>
</evidence>
<evidence type="ECO:0000256" key="9">
    <source>
        <dbReference type="ARBA" id="ARBA00022963"/>
    </source>
</evidence>
<evidence type="ECO:0000256" key="10">
    <source>
        <dbReference type="ARBA" id="ARBA00022989"/>
    </source>
</evidence>
<evidence type="ECO:0000256" key="6">
    <source>
        <dbReference type="ARBA" id="ARBA00022723"/>
    </source>
</evidence>
<evidence type="ECO:0000256" key="7">
    <source>
        <dbReference type="ARBA" id="ARBA00022801"/>
    </source>
</evidence>
<evidence type="ECO:0000256" key="1">
    <source>
        <dbReference type="ARBA" id="ARBA00001913"/>
    </source>
</evidence>
<evidence type="ECO:0000256" key="14">
    <source>
        <dbReference type="ARBA" id="ARBA00026104"/>
    </source>
</evidence>
<dbReference type="GO" id="GO:0046340">
    <property type="term" value="P:diacylglycerol catabolic process"/>
    <property type="evidence" value="ECO:0007669"/>
    <property type="project" value="TreeGrafter"/>
</dbReference>
<evidence type="ECO:0000256" key="11">
    <source>
        <dbReference type="ARBA" id="ARBA00023098"/>
    </source>
</evidence>
<gene>
    <name evidence="17" type="ORF">BGHDH14_bgh01199</name>
</gene>
<keyword evidence="5" id="KW-0812">Transmembrane</keyword>
<evidence type="ECO:0000259" key="16">
    <source>
        <dbReference type="Pfam" id="PF01764"/>
    </source>
</evidence>
<keyword evidence="12" id="KW-0472">Membrane</keyword>
<keyword evidence="4" id="KW-0597">Phosphoprotein</keyword>
<comment type="cofactor">
    <cofactor evidence="1">
        <name>Ca(2+)</name>
        <dbReference type="ChEBI" id="CHEBI:29108"/>
    </cofactor>
</comment>
<keyword evidence="11" id="KW-0443">Lipid metabolism</keyword>
<dbReference type="EMBL" id="CAUH01001312">
    <property type="protein sequence ID" value="CCU75422.1"/>
    <property type="molecule type" value="Genomic_DNA"/>
</dbReference>
<proteinExistence type="predicted"/>
<dbReference type="eggNOG" id="KOG2088">
    <property type="taxonomic scope" value="Eukaryota"/>
</dbReference>
<comment type="caution">
    <text evidence="17">The sequence shown here is derived from an EMBL/GenBank/DDBJ whole genome shotgun (WGS) entry which is preliminary data.</text>
</comment>
<dbReference type="InterPro" id="IPR029058">
    <property type="entry name" value="AB_hydrolase_fold"/>
</dbReference>
<keyword evidence="9" id="KW-0442">Lipid degradation</keyword>
<comment type="subcellular location">
    <subcellularLocation>
        <location evidence="2">Cell membrane</location>
        <topology evidence="2">Multi-pass membrane protein</topology>
    </subcellularLocation>
</comment>
<dbReference type="OrthoDB" id="438440at2759"/>
<evidence type="ECO:0000256" key="12">
    <source>
        <dbReference type="ARBA" id="ARBA00023136"/>
    </source>
</evidence>
<dbReference type="GO" id="GO:0019369">
    <property type="term" value="P:arachidonate metabolic process"/>
    <property type="evidence" value="ECO:0007669"/>
    <property type="project" value="TreeGrafter"/>
</dbReference>
<dbReference type="InParanoid" id="N1JBX5"/>
<dbReference type="InterPro" id="IPR002921">
    <property type="entry name" value="Fungal_lipase-type"/>
</dbReference>
<evidence type="ECO:0000256" key="8">
    <source>
        <dbReference type="ARBA" id="ARBA00022837"/>
    </source>
</evidence>
<keyword evidence="6" id="KW-0479">Metal-binding</keyword>
<protein>
    <recommendedName>
        <fullName evidence="14">sn-1-specific diacylglycerol lipase</fullName>
        <ecNumber evidence="14">3.1.1.116</ecNumber>
    </recommendedName>
</protein>
<dbReference type="PANTHER" id="PTHR45792:SF7">
    <property type="entry name" value="PUTATIVE (AFU_ORTHOLOGUE AFUA_6G02710)-RELATED"/>
    <property type="match status" value="1"/>
</dbReference>
<dbReference type="GO" id="GO:0046872">
    <property type="term" value="F:metal ion binding"/>
    <property type="evidence" value="ECO:0007669"/>
    <property type="project" value="UniProtKB-KW"/>
</dbReference>
<dbReference type="Proteomes" id="UP000015441">
    <property type="component" value="Unassembled WGS sequence"/>
</dbReference>
<dbReference type="CDD" id="cd00519">
    <property type="entry name" value="Lipase_3"/>
    <property type="match status" value="1"/>
</dbReference>
<evidence type="ECO:0000256" key="5">
    <source>
        <dbReference type="ARBA" id="ARBA00022692"/>
    </source>
</evidence>
<dbReference type="PANTHER" id="PTHR45792">
    <property type="entry name" value="DIACYLGLYCEROL LIPASE HOMOLOG-RELATED"/>
    <property type="match status" value="1"/>
</dbReference>
<keyword evidence="3" id="KW-1003">Cell membrane</keyword>
<comment type="catalytic activity">
    <reaction evidence="13">
        <text>a 1,2-diacyl-sn-glycerol + H2O = a 2-acylglycerol + a fatty acid + H(+)</text>
        <dbReference type="Rhea" id="RHEA:33275"/>
        <dbReference type="ChEBI" id="CHEBI:15377"/>
        <dbReference type="ChEBI" id="CHEBI:15378"/>
        <dbReference type="ChEBI" id="CHEBI:17389"/>
        <dbReference type="ChEBI" id="CHEBI:17815"/>
        <dbReference type="ChEBI" id="CHEBI:28868"/>
        <dbReference type="EC" id="3.1.1.116"/>
    </reaction>
    <physiologicalReaction direction="left-to-right" evidence="13">
        <dbReference type="Rhea" id="RHEA:33276"/>
    </physiologicalReaction>
</comment>
<dbReference type="GO" id="GO:0005886">
    <property type="term" value="C:plasma membrane"/>
    <property type="evidence" value="ECO:0007669"/>
    <property type="project" value="UniProtKB-SubCell"/>
</dbReference>
<accession>N1JBX5</accession>
<reference evidence="17 18" key="1">
    <citation type="journal article" date="2010" name="Science">
        <title>Genome expansion and gene loss in powdery mildew fungi reveal tradeoffs in extreme parasitism.</title>
        <authorList>
            <person name="Spanu P.D."/>
            <person name="Abbott J.C."/>
            <person name="Amselem J."/>
            <person name="Burgis T.A."/>
            <person name="Soanes D.M."/>
            <person name="Stueber K."/>
            <person name="Ver Loren van Themaat E."/>
            <person name="Brown J.K.M."/>
            <person name="Butcher S.A."/>
            <person name="Gurr S.J."/>
            <person name="Lebrun M.-H."/>
            <person name="Ridout C.J."/>
            <person name="Schulze-Lefert P."/>
            <person name="Talbot N.J."/>
            <person name="Ahmadinejad N."/>
            <person name="Ametz C."/>
            <person name="Barton G.R."/>
            <person name="Benjdia M."/>
            <person name="Bidzinski P."/>
            <person name="Bindschedler L.V."/>
            <person name="Both M."/>
            <person name="Brewer M.T."/>
            <person name="Cadle-Davidson L."/>
            <person name="Cadle-Davidson M.M."/>
            <person name="Collemare J."/>
            <person name="Cramer R."/>
            <person name="Frenkel O."/>
            <person name="Godfrey D."/>
            <person name="Harriman J."/>
            <person name="Hoede C."/>
            <person name="King B.C."/>
            <person name="Klages S."/>
            <person name="Kleemann J."/>
            <person name="Knoll D."/>
            <person name="Koti P.S."/>
            <person name="Kreplak J."/>
            <person name="Lopez-Ruiz F.J."/>
            <person name="Lu X."/>
            <person name="Maekawa T."/>
            <person name="Mahanil S."/>
            <person name="Micali C."/>
            <person name="Milgroom M.G."/>
            <person name="Montana G."/>
            <person name="Noir S."/>
            <person name="O'Connell R.J."/>
            <person name="Oberhaensli S."/>
            <person name="Parlange F."/>
            <person name="Pedersen C."/>
            <person name="Quesneville H."/>
            <person name="Reinhardt R."/>
            <person name="Rott M."/>
            <person name="Sacristan S."/>
            <person name="Schmidt S.M."/>
            <person name="Schoen M."/>
            <person name="Skamnioti P."/>
            <person name="Sommer H."/>
            <person name="Stephens A."/>
            <person name="Takahara H."/>
            <person name="Thordal-Christensen H."/>
            <person name="Vigouroux M."/>
            <person name="Wessling R."/>
            <person name="Wicker T."/>
            <person name="Panstruga R."/>
        </authorList>
    </citation>
    <scope>NUCLEOTIDE SEQUENCE [LARGE SCALE GENOMIC DNA]</scope>
    <source>
        <strain evidence="17">DH14</strain>
    </source>
</reference>
<dbReference type="SUPFAM" id="SSF53474">
    <property type="entry name" value="alpha/beta-Hydrolases"/>
    <property type="match status" value="1"/>
</dbReference>
<evidence type="ECO:0000256" key="13">
    <source>
        <dbReference type="ARBA" id="ARBA00024531"/>
    </source>
</evidence>